<comment type="catalytic activity">
    <reaction evidence="20">
        <text>hypotaurine + NADH + O2 + H(+) = taurine + NAD(+) + H2O</text>
        <dbReference type="Rhea" id="RHEA:74111"/>
        <dbReference type="ChEBI" id="CHEBI:15377"/>
        <dbReference type="ChEBI" id="CHEBI:15378"/>
        <dbReference type="ChEBI" id="CHEBI:15379"/>
        <dbReference type="ChEBI" id="CHEBI:57540"/>
        <dbReference type="ChEBI" id="CHEBI:57853"/>
        <dbReference type="ChEBI" id="CHEBI:57945"/>
        <dbReference type="ChEBI" id="CHEBI:507393"/>
        <dbReference type="EC" id="1.14.13.8"/>
    </reaction>
    <physiologicalReaction direction="left-to-right" evidence="20">
        <dbReference type="Rhea" id="RHEA:74112"/>
    </physiologicalReaction>
</comment>
<comment type="cofactor">
    <cofactor evidence="1 33 34">
        <name>FAD</name>
        <dbReference type="ChEBI" id="CHEBI:57692"/>
    </cofactor>
</comment>
<dbReference type="STRING" id="307972.A0A2G8LPA8"/>
<dbReference type="GO" id="GO:0050661">
    <property type="term" value="F:NADP binding"/>
    <property type="evidence" value="ECO:0007669"/>
    <property type="project" value="InterPro"/>
</dbReference>
<dbReference type="AlphaFoldDB" id="A0A2G8LPA8"/>
<evidence type="ECO:0000256" key="17">
    <source>
        <dbReference type="ARBA" id="ARBA00023136"/>
    </source>
</evidence>
<comment type="catalytic activity">
    <reaction evidence="31">
        <text>N,N-dimethylaniline + NADPH + O2 + H(+) = N,N-dimethylaniline N-oxide + NADP(+) + H2O</text>
        <dbReference type="Rhea" id="RHEA:24468"/>
        <dbReference type="ChEBI" id="CHEBI:15377"/>
        <dbReference type="ChEBI" id="CHEBI:15378"/>
        <dbReference type="ChEBI" id="CHEBI:15379"/>
        <dbReference type="ChEBI" id="CHEBI:16269"/>
        <dbReference type="ChEBI" id="CHEBI:17735"/>
        <dbReference type="ChEBI" id="CHEBI:57783"/>
        <dbReference type="ChEBI" id="CHEBI:58349"/>
        <dbReference type="EC" id="1.14.13.8"/>
    </reaction>
    <physiologicalReaction direction="left-to-right" evidence="31">
        <dbReference type="Rhea" id="RHEA:24469"/>
    </physiologicalReaction>
</comment>
<dbReference type="EMBL" id="MRZV01000020">
    <property type="protein sequence ID" value="PIK62010.1"/>
    <property type="molecule type" value="Genomic_DNA"/>
</dbReference>
<dbReference type="SUPFAM" id="SSF51905">
    <property type="entry name" value="FAD/NAD(P)-binding domain"/>
    <property type="match status" value="2"/>
</dbReference>
<dbReference type="InterPro" id="IPR000960">
    <property type="entry name" value="Flavin_mOase"/>
</dbReference>
<gene>
    <name evidence="36" type="ORF">BSL78_01021</name>
</gene>
<dbReference type="GO" id="GO:0005789">
    <property type="term" value="C:endoplasmic reticulum membrane"/>
    <property type="evidence" value="ECO:0007669"/>
    <property type="project" value="UniProtKB-SubCell"/>
</dbReference>
<dbReference type="Proteomes" id="UP000230750">
    <property type="component" value="Unassembled WGS sequence"/>
</dbReference>
<dbReference type="GO" id="GO:0047822">
    <property type="term" value="F:hypotaurine monooxygenase activity"/>
    <property type="evidence" value="ECO:0007669"/>
    <property type="project" value="RHEA"/>
</dbReference>
<comment type="function">
    <text evidence="18">Acts as a Baeyer-Villiger monooxygenase on a broad range of substrates. Catalyzes the insertion of an oxygen atom into a carbon-carbon bond adjacent to a carbonyl, which converts ketones to esters. Active on diverse carbonyl compounds, whereas soft nucleophiles are mostly non- or poorly reactive. In contrast with other forms of FMO it is non- or poorly active on 'classical' substrates such as drugs, pesticides, and dietary components containing soft nucleophilic heteroatoms. Able to oxidize drug molecules bearing a carbonyl group on an aliphatic chain, such as nabumetone and pentoxifylline. Also, in the absence of substrates, shows slow but yet significant NADPH oxidase activity. Acts as a positive modulator of cholesterol biosynthesis as well as glucose homeostasis, promoting metabolic aging via pleiotropic effects.</text>
</comment>
<evidence type="ECO:0000256" key="14">
    <source>
        <dbReference type="ARBA" id="ARBA00023002"/>
    </source>
</evidence>
<evidence type="ECO:0000256" key="33">
    <source>
        <dbReference type="PIRNR" id="PIRNR000332"/>
    </source>
</evidence>
<evidence type="ECO:0000256" key="6">
    <source>
        <dbReference type="ARBA" id="ARBA00022553"/>
    </source>
</evidence>
<dbReference type="PIRSF" id="PIRSF000332">
    <property type="entry name" value="FMO"/>
    <property type="match status" value="1"/>
</dbReference>
<sequence length="526" mass="60249">MRVAIIGAGCSGMAAIKSCVEEGLQPVCFEKTSETGGLWNYREDVASAELGCVFKSTVINTSKEVMSYSDFPCPKEFPNYMHNSRVHEYLSMYVKKFDLLKYIIFETSITAVKRTDDFLSTGRWRVTIKDEKTGSTKEEIFDFVLICTGHHAKPNIPQLPGIDKFKGEVLHTHYYRKPFGHENKRIVVVGIGNSGVDSAVELGRFAKKLFLSTRRGTWLLYRLVGQGIPRDLKRNRVISSFPLWLRNRLIENSCDKVIDHTVFGLKPAHRALSAHPTINDELPIRITSGAVTMKPNIKRFTETGIEFDDGTFEDNIDLVVLATGYDIAFPFLHESFAKIEDNKISLYKHMFYPEMEQPTLAVLGLLQPWGALNPVVELQCRWATRVFNGKVKLPPKDFMWKAIRRKQAALQERYVQSQRHTIQEDYISYMDEVAVEIGVKPNFWKMFFQDPKFWYTNVFGVHLPYQYRLEGPGAWEGAREAIETVWDRVEMPMRTREAVKKPGSVVDMKILFLGLIGLMVIVLMCS</sequence>
<evidence type="ECO:0000256" key="29">
    <source>
        <dbReference type="ARBA" id="ARBA00048989"/>
    </source>
</evidence>
<comment type="caution">
    <text evidence="36">The sequence shown here is derived from an EMBL/GenBank/DDBJ whole genome shotgun (WGS) entry which is preliminary data.</text>
</comment>
<dbReference type="PANTHER" id="PTHR23023">
    <property type="entry name" value="DIMETHYLANILINE MONOOXYGENASE"/>
    <property type="match status" value="1"/>
</dbReference>
<reference evidence="36 37" key="1">
    <citation type="journal article" date="2017" name="PLoS Biol.">
        <title>The sea cucumber genome provides insights into morphological evolution and visceral regeneration.</title>
        <authorList>
            <person name="Zhang X."/>
            <person name="Sun L."/>
            <person name="Yuan J."/>
            <person name="Sun Y."/>
            <person name="Gao Y."/>
            <person name="Zhang L."/>
            <person name="Li S."/>
            <person name="Dai H."/>
            <person name="Hamel J.F."/>
            <person name="Liu C."/>
            <person name="Yu Y."/>
            <person name="Liu S."/>
            <person name="Lin W."/>
            <person name="Guo K."/>
            <person name="Jin S."/>
            <person name="Xu P."/>
            <person name="Storey K.B."/>
            <person name="Huan P."/>
            <person name="Zhang T."/>
            <person name="Zhou Y."/>
            <person name="Zhang J."/>
            <person name="Lin C."/>
            <person name="Li X."/>
            <person name="Xing L."/>
            <person name="Huo D."/>
            <person name="Sun M."/>
            <person name="Wang L."/>
            <person name="Mercier A."/>
            <person name="Li F."/>
            <person name="Yang H."/>
            <person name="Xiang J."/>
        </authorList>
    </citation>
    <scope>NUCLEOTIDE SEQUENCE [LARGE SCALE GENOMIC DNA]</scope>
    <source>
        <strain evidence="36">Shaxun</strain>
        <tissue evidence="36">Muscle</tissue>
    </source>
</reference>
<evidence type="ECO:0000256" key="1">
    <source>
        <dbReference type="ARBA" id="ARBA00001974"/>
    </source>
</evidence>
<keyword evidence="17 33" id="KW-0472">Membrane</keyword>
<comment type="subcellular location">
    <subcellularLocation>
        <location evidence="2">Endoplasmic reticulum membrane</location>
        <topology evidence="2">Single-pass membrane protein</topology>
    </subcellularLocation>
    <subcellularLocation>
        <location evidence="3">Microsome membrane</location>
    </subcellularLocation>
</comment>
<evidence type="ECO:0000256" key="9">
    <source>
        <dbReference type="ARBA" id="ARBA00022824"/>
    </source>
</evidence>
<evidence type="ECO:0000256" key="27">
    <source>
        <dbReference type="ARBA" id="ARBA00048088"/>
    </source>
</evidence>
<evidence type="ECO:0000256" key="10">
    <source>
        <dbReference type="ARBA" id="ARBA00022827"/>
    </source>
</evidence>
<evidence type="ECO:0000256" key="19">
    <source>
        <dbReference type="ARBA" id="ARBA00045957"/>
    </source>
</evidence>
<keyword evidence="10 33" id="KW-0274">FAD</keyword>
<evidence type="ECO:0000256" key="12">
    <source>
        <dbReference type="ARBA" id="ARBA00022857"/>
    </source>
</evidence>
<comment type="catalytic activity">
    <reaction evidence="24">
        <text>NADPH + O2 + H(+) = H2O2 + NADP(+)</text>
        <dbReference type="Rhea" id="RHEA:11260"/>
        <dbReference type="ChEBI" id="CHEBI:15378"/>
        <dbReference type="ChEBI" id="CHEBI:15379"/>
        <dbReference type="ChEBI" id="CHEBI:16240"/>
        <dbReference type="ChEBI" id="CHEBI:57783"/>
        <dbReference type="ChEBI" id="CHEBI:58349"/>
        <dbReference type="EC" id="1.6.3.1"/>
    </reaction>
    <physiologicalReaction direction="left-to-right" evidence="24">
        <dbReference type="Rhea" id="RHEA:11261"/>
    </physiologicalReaction>
</comment>
<comment type="catalytic activity">
    <reaction evidence="32">
        <text>octan-3-one + NADPH + O2 + H(+) = pentyl propanoate + NADP(+) + H2O</text>
        <dbReference type="Rhea" id="RHEA:54840"/>
        <dbReference type="ChEBI" id="CHEBI:15377"/>
        <dbReference type="ChEBI" id="CHEBI:15378"/>
        <dbReference type="ChEBI" id="CHEBI:15379"/>
        <dbReference type="ChEBI" id="CHEBI:57783"/>
        <dbReference type="ChEBI" id="CHEBI:58349"/>
        <dbReference type="ChEBI" id="CHEBI:80946"/>
        <dbReference type="ChEBI" id="CHEBI:87373"/>
    </reaction>
    <physiologicalReaction direction="left-to-right" evidence="32">
        <dbReference type="Rhea" id="RHEA:54841"/>
    </physiologicalReaction>
</comment>
<dbReference type="InterPro" id="IPR002257">
    <property type="entry name" value="Flavin_mOase_5"/>
</dbReference>
<dbReference type="EC" id="1.-.-.-" evidence="34"/>
<dbReference type="InterPro" id="IPR020946">
    <property type="entry name" value="Flavin_mOase-like"/>
</dbReference>
<keyword evidence="11" id="KW-0492">Microsome</keyword>
<evidence type="ECO:0000256" key="23">
    <source>
        <dbReference type="ARBA" id="ARBA00047855"/>
    </source>
</evidence>
<evidence type="ECO:0000256" key="25">
    <source>
        <dbReference type="ARBA" id="ARBA00047977"/>
    </source>
</evidence>
<evidence type="ECO:0000256" key="21">
    <source>
        <dbReference type="ARBA" id="ARBA00047426"/>
    </source>
</evidence>
<keyword evidence="8 35" id="KW-0812">Transmembrane</keyword>
<evidence type="ECO:0000256" key="22">
    <source>
        <dbReference type="ARBA" id="ARBA00047574"/>
    </source>
</evidence>
<evidence type="ECO:0000256" key="5">
    <source>
        <dbReference type="ARBA" id="ARBA00022481"/>
    </source>
</evidence>
<organism evidence="36 37">
    <name type="scientific">Stichopus japonicus</name>
    <name type="common">Sea cucumber</name>
    <dbReference type="NCBI Taxonomy" id="307972"/>
    <lineage>
        <taxon>Eukaryota</taxon>
        <taxon>Metazoa</taxon>
        <taxon>Echinodermata</taxon>
        <taxon>Eleutherozoa</taxon>
        <taxon>Echinozoa</taxon>
        <taxon>Holothuroidea</taxon>
        <taxon>Aspidochirotacea</taxon>
        <taxon>Aspidochirotida</taxon>
        <taxon>Stichopodidae</taxon>
        <taxon>Apostichopus</taxon>
    </lineage>
</organism>
<comment type="catalytic activity">
    <reaction evidence="27">
        <text>trimethylamine + NADPH + O2 = trimethylamine N-oxide + NADP(+) + H2O</text>
        <dbReference type="Rhea" id="RHEA:31979"/>
        <dbReference type="ChEBI" id="CHEBI:15377"/>
        <dbReference type="ChEBI" id="CHEBI:15379"/>
        <dbReference type="ChEBI" id="CHEBI:15724"/>
        <dbReference type="ChEBI" id="CHEBI:57783"/>
        <dbReference type="ChEBI" id="CHEBI:58349"/>
        <dbReference type="ChEBI" id="CHEBI:58389"/>
        <dbReference type="EC" id="1.14.13.148"/>
    </reaction>
    <physiologicalReaction direction="left-to-right" evidence="27">
        <dbReference type="Rhea" id="RHEA:31980"/>
    </physiologicalReaction>
</comment>
<dbReference type="GO" id="GO:0034899">
    <property type="term" value="F:trimethylamine monooxygenase activity"/>
    <property type="evidence" value="ECO:0007669"/>
    <property type="project" value="UniProtKB-EC"/>
</dbReference>
<keyword evidence="14 33" id="KW-0560">Oxidoreductase</keyword>
<dbReference type="PRINTS" id="PR00370">
    <property type="entry name" value="FMOXYGENASE"/>
</dbReference>
<protein>
    <recommendedName>
        <fullName evidence="34">Flavin-containing monooxygenase</fullName>
        <ecNumber evidence="34">1.-.-.-</ecNumber>
    </recommendedName>
</protein>
<evidence type="ECO:0000256" key="3">
    <source>
        <dbReference type="ARBA" id="ARBA00004524"/>
    </source>
</evidence>
<dbReference type="GO" id="GO:0016174">
    <property type="term" value="F:NAD(P)H oxidase H2O2-forming activity"/>
    <property type="evidence" value="ECO:0007669"/>
    <property type="project" value="UniProtKB-EC"/>
</dbReference>
<dbReference type="InterPro" id="IPR036188">
    <property type="entry name" value="FAD/NAD-bd_sf"/>
</dbReference>
<comment type="catalytic activity">
    <reaction evidence="28">
        <text>octan-3-one + NADPH + O2 + H(+) = ethyl hexanoate + NADP(+) + H2O</text>
        <dbReference type="Rhea" id="RHEA:54856"/>
        <dbReference type="ChEBI" id="CHEBI:15377"/>
        <dbReference type="ChEBI" id="CHEBI:15378"/>
        <dbReference type="ChEBI" id="CHEBI:15379"/>
        <dbReference type="ChEBI" id="CHEBI:57783"/>
        <dbReference type="ChEBI" id="CHEBI:58349"/>
        <dbReference type="ChEBI" id="CHEBI:80946"/>
        <dbReference type="ChEBI" id="CHEBI:86055"/>
    </reaction>
    <physiologicalReaction direction="left-to-right" evidence="28">
        <dbReference type="Rhea" id="RHEA:54857"/>
    </physiologicalReaction>
</comment>
<evidence type="ECO:0000256" key="11">
    <source>
        <dbReference type="ARBA" id="ARBA00022848"/>
    </source>
</evidence>
<dbReference type="InterPro" id="IPR050346">
    <property type="entry name" value="FMO-like"/>
</dbReference>
<evidence type="ECO:0000256" key="34">
    <source>
        <dbReference type="RuleBase" id="RU361177"/>
    </source>
</evidence>
<comment type="catalytic activity">
    <reaction evidence="29">
        <text>(2E)-geranial + NADPH + O2 + H(+) = (1E)-2,6-dimethylhepta-1,5-dien-1-yl formate + NADP(+) + H2O</text>
        <dbReference type="Rhea" id="RHEA:54860"/>
        <dbReference type="ChEBI" id="CHEBI:15377"/>
        <dbReference type="ChEBI" id="CHEBI:15378"/>
        <dbReference type="ChEBI" id="CHEBI:15379"/>
        <dbReference type="ChEBI" id="CHEBI:16980"/>
        <dbReference type="ChEBI" id="CHEBI:57783"/>
        <dbReference type="ChEBI" id="CHEBI:58349"/>
        <dbReference type="ChEBI" id="CHEBI:138375"/>
    </reaction>
    <physiologicalReaction direction="left-to-right" evidence="29">
        <dbReference type="Rhea" id="RHEA:54861"/>
    </physiologicalReaction>
</comment>
<keyword evidence="15 33" id="KW-0503">Monooxygenase</keyword>
<keyword evidence="12 33" id="KW-0521">NADP</keyword>
<evidence type="ECO:0000256" key="16">
    <source>
        <dbReference type="ARBA" id="ARBA00023098"/>
    </source>
</evidence>
<dbReference type="Pfam" id="PF00743">
    <property type="entry name" value="FMO-like"/>
    <property type="match status" value="1"/>
</dbReference>
<evidence type="ECO:0000256" key="13">
    <source>
        <dbReference type="ARBA" id="ARBA00022989"/>
    </source>
</evidence>
<evidence type="ECO:0000256" key="20">
    <source>
        <dbReference type="ARBA" id="ARBA00047338"/>
    </source>
</evidence>
<evidence type="ECO:0000256" key="24">
    <source>
        <dbReference type="ARBA" id="ARBA00047864"/>
    </source>
</evidence>
<evidence type="ECO:0000256" key="26">
    <source>
        <dbReference type="ARBA" id="ARBA00048041"/>
    </source>
</evidence>
<keyword evidence="16" id="KW-0443">Lipid metabolism</keyword>
<dbReference type="PRINTS" id="PR01125">
    <property type="entry name" value="FMOXYGENASE5"/>
</dbReference>
<dbReference type="FunFam" id="3.50.50.60:FF:000159">
    <property type="entry name" value="Dimethylaniline monooxygenase [N-oxide-forming]"/>
    <property type="match status" value="1"/>
</dbReference>
<comment type="catalytic activity">
    <reaction evidence="25">
        <text>hexan-3-one + NADPH + O2 + H(+) = ethyl butanoate + NADP(+) + H2O</text>
        <dbReference type="Rhea" id="RHEA:54844"/>
        <dbReference type="ChEBI" id="CHEBI:15377"/>
        <dbReference type="ChEBI" id="CHEBI:15378"/>
        <dbReference type="ChEBI" id="CHEBI:15379"/>
        <dbReference type="ChEBI" id="CHEBI:57783"/>
        <dbReference type="ChEBI" id="CHEBI:58349"/>
        <dbReference type="ChEBI" id="CHEBI:88764"/>
        <dbReference type="ChEBI" id="CHEBI:89891"/>
    </reaction>
    <physiologicalReaction direction="left-to-right" evidence="25">
        <dbReference type="Rhea" id="RHEA:54845"/>
    </physiologicalReaction>
</comment>
<dbReference type="OrthoDB" id="66881at2759"/>
<dbReference type="GO" id="GO:0006629">
    <property type="term" value="P:lipid metabolic process"/>
    <property type="evidence" value="ECO:0007669"/>
    <property type="project" value="UniProtKB-KW"/>
</dbReference>
<keyword evidence="13 35" id="KW-1133">Transmembrane helix</keyword>
<comment type="catalytic activity">
    <reaction evidence="22">
        <text>heptan-2-one + NADPH + O2 + H(+) = pentyl acetate + NADP(+) + H2O</text>
        <dbReference type="Rhea" id="RHEA:54836"/>
        <dbReference type="ChEBI" id="CHEBI:5672"/>
        <dbReference type="ChEBI" id="CHEBI:15377"/>
        <dbReference type="ChEBI" id="CHEBI:15378"/>
        <dbReference type="ChEBI" id="CHEBI:15379"/>
        <dbReference type="ChEBI" id="CHEBI:57783"/>
        <dbReference type="ChEBI" id="CHEBI:58349"/>
        <dbReference type="ChEBI" id="CHEBI:87362"/>
    </reaction>
    <physiologicalReaction direction="left-to-right" evidence="22">
        <dbReference type="Rhea" id="RHEA:54837"/>
    </physiologicalReaction>
</comment>
<keyword evidence="7 33" id="KW-0285">Flavoprotein</keyword>
<comment type="catalytic activity">
    <reaction evidence="30">
        <text>heptan-4-one + NADPH + O2 + H(+) = propyl butanoate + NADP(+) + H2O</text>
        <dbReference type="Rhea" id="RHEA:54852"/>
        <dbReference type="ChEBI" id="CHEBI:15377"/>
        <dbReference type="ChEBI" id="CHEBI:15378"/>
        <dbReference type="ChEBI" id="CHEBI:15379"/>
        <dbReference type="ChEBI" id="CHEBI:57783"/>
        <dbReference type="ChEBI" id="CHEBI:58349"/>
        <dbReference type="ChEBI" id="CHEBI:89484"/>
        <dbReference type="ChEBI" id="CHEBI:89719"/>
    </reaction>
    <physiologicalReaction direction="left-to-right" evidence="30">
        <dbReference type="Rhea" id="RHEA:54853"/>
    </physiologicalReaction>
</comment>
<keyword evidence="5" id="KW-0488">Methylation</keyword>
<comment type="similarity">
    <text evidence="4 33 34">Belongs to the FMO family.</text>
</comment>
<evidence type="ECO:0000313" key="37">
    <source>
        <dbReference type="Proteomes" id="UP000230750"/>
    </source>
</evidence>
<keyword evidence="9 33" id="KW-0256">Endoplasmic reticulum</keyword>
<evidence type="ECO:0000256" key="4">
    <source>
        <dbReference type="ARBA" id="ARBA00009183"/>
    </source>
</evidence>
<evidence type="ECO:0000256" key="8">
    <source>
        <dbReference type="ARBA" id="ARBA00022692"/>
    </source>
</evidence>
<evidence type="ECO:0000256" key="28">
    <source>
        <dbReference type="ARBA" id="ARBA00048459"/>
    </source>
</evidence>
<accession>A0A2G8LPA8</accession>
<feature type="transmembrane region" description="Helical" evidence="35">
    <location>
        <begin position="508"/>
        <end position="525"/>
    </location>
</feature>
<evidence type="ECO:0000256" key="18">
    <source>
        <dbReference type="ARBA" id="ARBA00045722"/>
    </source>
</evidence>
<evidence type="ECO:0000256" key="15">
    <source>
        <dbReference type="ARBA" id="ARBA00023033"/>
    </source>
</evidence>
<keyword evidence="6" id="KW-0597">Phosphoprotein</keyword>
<dbReference type="Gene3D" id="3.50.50.60">
    <property type="entry name" value="FAD/NAD(P)-binding domain"/>
    <property type="match status" value="2"/>
</dbReference>
<comment type="catalytic activity">
    <reaction evidence="23">
        <text>sulcatone + NADPH + O2 + H(+) = 4-methylpent-3-en-1-yl acetate + NADP(+) + H2O</text>
        <dbReference type="Rhea" id="RHEA:54864"/>
        <dbReference type="ChEBI" id="CHEBI:15377"/>
        <dbReference type="ChEBI" id="CHEBI:15378"/>
        <dbReference type="ChEBI" id="CHEBI:15379"/>
        <dbReference type="ChEBI" id="CHEBI:16310"/>
        <dbReference type="ChEBI" id="CHEBI:57783"/>
        <dbReference type="ChEBI" id="CHEBI:58349"/>
        <dbReference type="ChEBI" id="CHEBI:138373"/>
    </reaction>
    <physiologicalReaction direction="left-to-right" evidence="23">
        <dbReference type="Rhea" id="RHEA:54865"/>
    </physiologicalReaction>
</comment>
<evidence type="ECO:0000256" key="7">
    <source>
        <dbReference type="ARBA" id="ARBA00022630"/>
    </source>
</evidence>
<evidence type="ECO:0000256" key="30">
    <source>
        <dbReference type="ARBA" id="ARBA00048990"/>
    </source>
</evidence>
<evidence type="ECO:0000256" key="2">
    <source>
        <dbReference type="ARBA" id="ARBA00004389"/>
    </source>
</evidence>
<proteinExistence type="inferred from homology"/>
<dbReference type="GO" id="GO:0004499">
    <property type="term" value="F:N,N-dimethylaniline monooxygenase activity"/>
    <property type="evidence" value="ECO:0007669"/>
    <property type="project" value="UniProtKB-UniRule"/>
</dbReference>
<dbReference type="GO" id="GO:0050660">
    <property type="term" value="F:flavin adenine dinucleotide binding"/>
    <property type="evidence" value="ECO:0007669"/>
    <property type="project" value="InterPro"/>
</dbReference>
<comment type="catalytic activity">
    <reaction evidence="21">
        <text>hexan-3-one + NADPH + O2 + H(+) = propyl propanoate + NADP(+) + H2O</text>
        <dbReference type="Rhea" id="RHEA:54848"/>
        <dbReference type="ChEBI" id="CHEBI:15377"/>
        <dbReference type="ChEBI" id="CHEBI:15378"/>
        <dbReference type="ChEBI" id="CHEBI:15379"/>
        <dbReference type="ChEBI" id="CHEBI:57783"/>
        <dbReference type="ChEBI" id="CHEBI:58349"/>
        <dbReference type="ChEBI" id="CHEBI:89828"/>
        <dbReference type="ChEBI" id="CHEBI:89891"/>
    </reaction>
    <physiologicalReaction direction="left-to-right" evidence="21">
        <dbReference type="Rhea" id="RHEA:54849"/>
    </physiologicalReaction>
</comment>
<evidence type="ECO:0000313" key="36">
    <source>
        <dbReference type="EMBL" id="PIK62010.1"/>
    </source>
</evidence>
<evidence type="ECO:0000256" key="35">
    <source>
        <dbReference type="SAM" id="Phobius"/>
    </source>
</evidence>
<comment type="function">
    <text evidence="19">Broad spectrum monooxygenase that catalyzes the oxygenation of a wide variety of nitrogen- and sulfur-containing compounds including xenobiotics. Catalyzes the S-oxygenation of hypotaurine to produce taurine, an organic osmolyte involved in cell volume regulation as well as a variety of cytoprotective and developmental processes. In vitro, catalyzes the N-oxygenation of trimethylamine (TMA) to produce trimethylamine N-oxide (TMAO) and could therefore participate to the detoxification of this compound that is generated by the action of gut microbiota from dietary precursors such as choline, choline containing compounds, betaine or L-carnitine.</text>
</comment>
<evidence type="ECO:0000256" key="31">
    <source>
        <dbReference type="ARBA" id="ARBA00049443"/>
    </source>
</evidence>
<comment type="catalytic activity">
    <reaction evidence="26">
        <text>hypotaurine + NADPH + O2 + H(+) = taurine + NADP(+) + H2O</text>
        <dbReference type="Rhea" id="RHEA:69819"/>
        <dbReference type="ChEBI" id="CHEBI:15377"/>
        <dbReference type="ChEBI" id="CHEBI:15378"/>
        <dbReference type="ChEBI" id="CHEBI:15379"/>
        <dbReference type="ChEBI" id="CHEBI:57783"/>
        <dbReference type="ChEBI" id="CHEBI:57853"/>
        <dbReference type="ChEBI" id="CHEBI:58349"/>
        <dbReference type="ChEBI" id="CHEBI:507393"/>
        <dbReference type="EC" id="1.14.13.8"/>
    </reaction>
    <physiologicalReaction direction="left-to-right" evidence="26">
        <dbReference type="Rhea" id="RHEA:69820"/>
    </physiologicalReaction>
</comment>
<name>A0A2G8LPA8_STIJA</name>
<keyword evidence="37" id="KW-1185">Reference proteome</keyword>
<evidence type="ECO:0000256" key="32">
    <source>
        <dbReference type="ARBA" id="ARBA00049475"/>
    </source>
</evidence>